<feature type="compositionally biased region" description="Gly residues" evidence="1">
    <location>
        <begin position="475"/>
        <end position="492"/>
    </location>
</feature>
<gene>
    <name evidence="2" type="ORF">CPB83DRAFT_864491</name>
</gene>
<dbReference type="AlphaFoldDB" id="A0A9P6E4S8"/>
<evidence type="ECO:0000313" key="2">
    <source>
        <dbReference type="EMBL" id="KAF9522433.1"/>
    </source>
</evidence>
<comment type="caution">
    <text evidence="2">The sequence shown here is derived from an EMBL/GenBank/DDBJ whole genome shotgun (WGS) entry which is preliminary data.</text>
</comment>
<name>A0A9P6E4S8_9AGAR</name>
<dbReference type="Proteomes" id="UP000807306">
    <property type="component" value="Unassembled WGS sequence"/>
</dbReference>
<organism evidence="2 3">
    <name type="scientific">Crepidotus variabilis</name>
    <dbReference type="NCBI Taxonomy" id="179855"/>
    <lineage>
        <taxon>Eukaryota</taxon>
        <taxon>Fungi</taxon>
        <taxon>Dikarya</taxon>
        <taxon>Basidiomycota</taxon>
        <taxon>Agaricomycotina</taxon>
        <taxon>Agaricomycetes</taxon>
        <taxon>Agaricomycetidae</taxon>
        <taxon>Agaricales</taxon>
        <taxon>Agaricineae</taxon>
        <taxon>Crepidotaceae</taxon>
        <taxon>Crepidotus</taxon>
    </lineage>
</organism>
<proteinExistence type="predicted"/>
<feature type="compositionally biased region" description="Low complexity" evidence="1">
    <location>
        <begin position="464"/>
        <end position="474"/>
    </location>
</feature>
<evidence type="ECO:0000313" key="3">
    <source>
        <dbReference type="Proteomes" id="UP000807306"/>
    </source>
</evidence>
<reference evidence="2" key="1">
    <citation type="submission" date="2020-11" db="EMBL/GenBank/DDBJ databases">
        <authorList>
            <consortium name="DOE Joint Genome Institute"/>
            <person name="Ahrendt S."/>
            <person name="Riley R."/>
            <person name="Andreopoulos W."/>
            <person name="Labutti K."/>
            <person name="Pangilinan J."/>
            <person name="Ruiz-Duenas F.J."/>
            <person name="Barrasa J.M."/>
            <person name="Sanchez-Garcia M."/>
            <person name="Camarero S."/>
            <person name="Miyauchi S."/>
            <person name="Serrano A."/>
            <person name="Linde D."/>
            <person name="Babiker R."/>
            <person name="Drula E."/>
            <person name="Ayuso-Fernandez I."/>
            <person name="Pacheco R."/>
            <person name="Padilla G."/>
            <person name="Ferreira P."/>
            <person name="Barriuso J."/>
            <person name="Kellner H."/>
            <person name="Castanera R."/>
            <person name="Alfaro M."/>
            <person name="Ramirez L."/>
            <person name="Pisabarro A.G."/>
            <person name="Kuo A."/>
            <person name="Tritt A."/>
            <person name="Lipzen A."/>
            <person name="He G."/>
            <person name="Yan M."/>
            <person name="Ng V."/>
            <person name="Cullen D."/>
            <person name="Martin F."/>
            <person name="Rosso M.-N."/>
            <person name="Henrissat B."/>
            <person name="Hibbett D."/>
            <person name="Martinez A.T."/>
            <person name="Grigoriev I.V."/>
        </authorList>
    </citation>
    <scope>NUCLEOTIDE SEQUENCE</scope>
    <source>
        <strain evidence="2">CBS 506.95</strain>
    </source>
</reference>
<feature type="region of interest" description="Disordered" evidence="1">
    <location>
        <begin position="452"/>
        <end position="492"/>
    </location>
</feature>
<accession>A0A9P6E4S8</accession>
<dbReference type="EMBL" id="MU157946">
    <property type="protein sequence ID" value="KAF9522433.1"/>
    <property type="molecule type" value="Genomic_DNA"/>
</dbReference>
<sequence length="492" mass="53951">MSSLANALTAGNYCDSLTYLSAVSASISSFVPADRGPNLDHLEEEALSGLPTLMARNWQLDTENHRKRLRDSPTASNQGGPLTKIMLHGLSFQPVKENTLTEAFVNINRNGQTQVDESFDEALGNAPSRSKTNSTHLNAMAMETEIDGPFVSSAKPTNPISRITAPPLTAAHARTNAKTPHPVTVATSLPNPYLRGAQTRQEWLDEPSPLVSNVDEANMDHWRTVNRTESRVVVVTVPDNSPGLKASLNCQVIARIIKILFPTNNTPPRCVIPLYVATGKHSFPLVIHGLRTYEVEILIKLQVWNKPDITFFAHPVENFASPFLMTIIGFDIEESVFATVDEPNALIASTIRKHRDNIPDDVPDSEAVDFVIDSLMVKTFDVGVKDTTMELPVFNMYCAQPTAVPTHLTKWLHVVRLADICDPTYGTASLHTFPGRYCTYCGEYNHPHGIEGWHNPPSSPQHANRNTTHTPTRGRGNGRGGANRGGCGSRGN</sequence>
<evidence type="ECO:0000256" key="1">
    <source>
        <dbReference type="SAM" id="MobiDB-lite"/>
    </source>
</evidence>
<keyword evidence="3" id="KW-1185">Reference proteome</keyword>
<protein>
    <submittedName>
        <fullName evidence="2">Uncharacterized protein</fullName>
    </submittedName>
</protein>